<gene>
    <name evidence="1" type="ORF">BDY19DRAFT_996765</name>
</gene>
<proteinExistence type="predicted"/>
<organism evidence="1 2">
    <name type="scientific">Irpex rosettiformis</name>
    <dbReference type="NCBI Taxonomy" id="378272"/>
    <lineage>
        <taxon>Eukaryota</taxon>
        <taxon>Fungi</taxon>
        <taxon>Dikarya</taxon>
        <taxon>Basidiomycota</taxon>
        <taxon>Agaricomycotina</taxon>
        <taxon>Agaricomycetes</taxon>
        <taxon>Polyporales</taxon>
        <taxon>Irpicaceae</taxon>
        <taxon>Irpex</taxon>
    </lineage>
</organism>
<dbReference type="EMBL" id="MU274931">
    <property type="protein sequence ID" value="KAI0085417.1"/>
    <property type="molecule type" value="Genomic_DNA"/>
</dbReference>
<keyword evidence="2" id="KW-1185">Reference proteome</keyword>
<comment type="caution">
    <text evidence="1">The sequence shown here is derived from an EMBL/GenBank/DDBJ whole genome shotgun (WGS) entry which is preliminary data.</text>
</comment>
<dbReference type="Proteomes" id="UP001055072">
    <property type="component" value="Unassembled WGS sequence"/>
</dbReference>
<protein>
    <submittedName>
        <fullName evidence="1">Uncharacterized protein</fullName>
    </submittedName>
</protein>
<accession>A0ACB8TTN3</accession>
<evidence type="ECO:0000313" key="2">
    <source>
        <dbReference type="Proteomes" id="UP001055072"/>
    </source>
</evidence>
<reference evidence="1" key="1">
    <citation type="journal article" date="2021" name="Environ. Microbiol.">
        <title>Gene family expansions and transcriptome signatures uncover fungal adaptations to wood decay.</title>
        <authorList>
            <person name="Hage H."/>
            <person name="Miyauchi S."/>
            <person name="Viragh M."/>
            <person name="Drula E."/>
            <person name="Min B."/>
            <person name="Chaduli D."/>
            <person name="Navarro D."/>
            <person name="Favel A."/>
            <person name="Norest M."/>
            <person name="Lesage-Meessen L."/>
            <person name="Balint B."/>
            <person name="Merenyi Z."/>
            <person name="de Eugenio L."/>
            <person name="Morin E."/>
            <person name="Martinez A.T."/>
            <person name="Baldrian P."/>
            <person name="Stursova M."/>
            <person name="Martinez M.J."/>
            <person name="Novotny C."/>
            <person name="Magnuson J.K."/>
            <person name="Spatafora J.W."/>
            <person name="Maurice S."/>
            <person name="Pangilinan J."/>
            <person name="Andreopoulos W."/>
            <person name="LaButti K."/>
            <person name="Hundley H."/>
            <person name="Na H."/>
            <person name="Kuo A."/>
            <person name="Barry K."/>
            <person name="Lipzen A."/>
            <person name="Henrissat B."/>
            <person name="Riley R."/>
            <person name="Ahrendt S."/>
            <person name="Nagy L.G."/>
            <person name="Grigoriev I.V."/>
            <person name="Martin F."/>
            <person name="Rosso M.N."/>
        </authorList>
    </citation>
    <scope>NUCLEOTIDE SEQUENCE</scope>
    <source>
        <strain evidence="1">CBS 384.51</strain>
    </source>
</reference>
<name>A0ACB8TTN3_9APHY</name>
<evidence type="ECO:0000313" key="1">
    <source>
        <dbReference type="EMBL" id="KAI0085417.1"/>
    </source>
</evidence>
<sequence>MTSVEAVPACLLTAPSPVVQPPHLEGDPSLATEILPGPPSLATIKQIGLPKKDHKKSVVIPSYLPASDPGTTYGANTVSTMATSTEVDGPRRKRARLDKSAASSRAQRISARNMASIVATPSPAAPADAVASSSNLLSEPDQLAMQVDSSDAELSRSNSLVPMAEDMESASSYVRNTARRDKGKGKESAAGLRVKEEPTGTSGVIVVETIGNGIASNEDHCSACRSLGSLVYCDGCPRAYHLWCLNPPMEEKDLPAGDARWFCPSCSQQQKPKTKSTHGLKFMTPLVEQIDTVLPAEYALPSDVRTFFKDVATGPKGNYVDSSELKPPRLNRHGQLEEREPYRLRDRNGELILCFKCGMSALPPNLAAAAPAAKRARRAAGTPGSNTEQGRGMISCDYCHLSWHLDCVNPPLTHMPPWNKKWMCPNHVEQAMPLKRRIPKSNAPPIEVSKVGEVNNGNIEVILPETAAAAPPKLAIDEVLINGRRYRVPEKVITMDFWNKTGKPYPQPHRSYDHHSRASSPLSSLSSLSDEEMHPMESKPLAPIGLYDLNELRAVLSLCDMSTSSAPLTVQQSARGSSSKGVTTTKGAPKGNTHKSKNEAANGRSQEVIPAGADLGQNVATQPSGPPLRRSGRSSVGRRLRPWNKTDVSTGPTAAFYDELDDLSEDYLPPGTPSRKAKRESNGKFAKKNEGKSKSIKVATQPIAQESISTTEEQHVSDNVASDAVPSSSTRPKRNRQPSRRRESPTPYTSTRASTSAATSKATTPAVAKSEPEPTPIPEDVSRASPDIPLRIKAASSRSAMAASSTSTTTPISPKSNGLPTITLNVPAPTTLHPSLRYKPIAPAASDNAIDKPPPPAPRTMRMKPSSPAKVPILKLEVAPTILDNTPSQTSTSKPEPSGLKIRLPRMGGSLSSAASAAPAARETSPSRSKTQTSNASVRPRRSLRRQSSRSTSITRTSLSAPPSPKLGVGA</sequence>